<evidence type="ECO:0000256" key="7">
    <source>
        <dbReference type="ARBA" id="ARBA00023239"/>
    </source>
</evidence>
<accession>A0A7S9D3W5</accession>
<dbReference type="FunFam" id="3.50.30.40:FF:000002">
    <property type="entry name" value="4-carboxy-4-hydroxy-2-oxoadipate aldolase/oxaloacetate decarboxylase"/>
    <property type="match status" value="1"/>
</dbReference>
<dbReference type="NCBIfam" id="NF006731">
    <property type="entry name" value="PRK09262.1"/>
    <property type="match status" value="1"/>
</dbReference>
<reference evidence="10 11" key="1">
    <citation type="submission" date="2020-09" db="EMBL/GenBank/DDBJ databases">
        <title>Complete genomes of bradyrhizobia occurring on native shrubby legumes in Australia.</title>
        <authorList>
            <person name="Lafay B."/>
        </authorList>
    </citation>
    <scope>NUCLEOTIDE SEQUENCE [LARGE SCALE GENOMIC DNA]</scope>
    <source>
        <strain evidence="10 11">BDV5040</strain>
    </source>
</reference>
<dbReference type="EMBL" id="CP061379">
    <property type="protein sequence ID" value="QPF90729.1"/>
    <property type="molecule type" value="Genomic_DNA"/>
</dbReference>
<evidence type="ECO:0000256" key="5">
    <source>
        <dbReference type="ARBA" id="ARBA00022723"/>
    </source>
</evidence>
<dbReference type="AlphaFoldDB" id="A0A7S9D3W5"/>
<dbReference type="GO" id="GO:0042537">
    <property type="term" value="P:benzene-containing compound metabolic process"/>
    <property type="evidence" value="ECO:0007669"/>
    <property type="project" value="UniProtKB-ARBA"/>
</dbReference>
<dbReference type="EC" id="4.1.3.17" evidence="4"/>
<dbReference type="GO" id="GO:0019336">
    <property type="term" value="P:phenol-containing compound catabolic process"/>
    <property type="evidence" value="ECO:0007669"/>
    <property type="project" value="UniProtKB-ARBA"/>
</dbReference>
<evidence type="ECO:0000256" key="8">
    <source>
        <dbReference type="ARBA" id="ARBA00061585"/>
    </source>
</evidence>
<gene>
    <name evidence="10" type="ORF">IC761_30295</name>
</gene>
<evidence type="ECO:0000256" key="2">
    <source>
        <dbReference type="ARBA" id="ARBA00001946"/>
    </source>
</evidence>
<keyword evidence="5 9" id="KW-0479">Metal-binding</keyword>
<feature type="binding site" evidence="9">
    <location>
        <position position="117"/>
    </location>
    <ligand>
        <name>Mg(2+)</name>
        <dbReference type="ChEBI" id="CHEBI:18420"/>
    </ligand>
</feature>
<proteinExistence type="inferred from homology"/>
<evidence type="ECO:0000256" key="3">
    <source>
        <dbReference type="ARBA" id="ARBA00011643"/>
    </source>
</evidence>
<feature type="binding site" evidence="9">
    <location>
        <position position="116"/>
    </location>
    <ligand>
        <name>substrate</name>
    </ligand>
</feature>
<evidence type="ECO:0000313" key="11">
    <source>
        <dbReference type="Proteomes" id="UP000594621"/>
    </source>
</evidence>
<evidence type="ECO:0000256" key="6">
    <source>
        <dbReference type="ARBA" id="ARBA00022842"/>
    </source>
</evidence>
<dbReference type="Proteomes" id="UP000594621">
    <property type="component" value="Chromosome"/>
</dbReference>
<dbReference type="InterPro" id="IPR036704">
    <property type="entry name" value="RraA/RraA-like_sf"/>
</dbReference>
<sequence length="223" mass="23237">MVHVIRSFERPDAALVKEISQYAPSTLHEAQGRTGALTSRIKPIYSGMRACGPALTASCHPSDNLMLITAISLAQPGDVLIVSAGDHPEQGGFGEVLTTACMAKGIVGLVTDAGVRDGLAIRKRGFNVFCYGLSMKGTVKETLGTINRPIVIGGVAVNPGDIISADDDGVVVVPKSNVAAVVKASAERETKEARMMAALEAKGSILELSGMDKVLALKNCTYG</sequence>
<comment type="similarity">
    <text evidence="8">Belongs to the LigK/PcmE family.</text>
</comment>
<keyword evidence="11" id="KW-1185">Reference proteome</keyword>
<evidence type="ECO:0000256" key="9">
    <source>
        <dbReference type="PIRSR" id="PIRSR605493-1"/>
    </source>
</evidence>
<evidence type="ECO:0000256" key="1">
    <source>
        <dbReference type="ARBA" id="ARBA00001342"/>
    </source>
</evidence>
<dbReference type="GO" id="GO:0046872">
    <property type="term" value="F:metal ion binding"/>
    <property type="evidence" value="ECO:0007669"/>
    <property type="project" value="UniProtKB-KW"/>
</dbReference>
<dbReference type="KEGG" id="bcou:IC761_30295"/>
<dbReference type="CDD" id="cd16841">
    <property type="entry name" value="RraA_family"/>
    <property type="match status" value="1"/>
</dbReference>
<dbReference type="PANTHER" id="PTHR33254">
    <property type="entry name" value="4-HYDROXY-4-METHYL-2-OXOGLUTARATE ALDOLASE 3-RELATED"/>
    <property type="match status" value="1"/>
</dbReference>
<organism evidence="10 11">
    <name type="scientific">Bradyrhizobium commune</name>
    <dbReference type="NCBI Taxonomy" id="83627"/>
    <lineage>
        <taxon>Bacteria</taxon>
        <taxon>Pseudomonadati</taxon>
        <taxon>Pseudomonadota</taxon>
        <taxon>Alphaproteobacteria</taxon>
        <taxon>Hyphomicrobiales</taxon>
        <taxon>Nitrobacteraceae</taxon>
        <taxon>Bradyrhizobium</taxon>
    </lineage>
</organism>
<dbReference type="GO" id="GO:0047443">
    <property type="term" value="F:4-hydroxy-4-methyl-2-oxoglutarate aldolase activity"/>
    <property type="evidence" value="ECO:0007669"/>
    <property type="project" value="UniProtKB-EC"/>
</dbReference>
<dbReference type="RefSeq" id="WP_195800312.1">
    <property type="nucleotide sequence ID" value="NZ_CP061379.1"/>
</dbReference>
<name>A0A7S9D3W5_9BRAD</name>
<keyword evidence="7" id="KW-0456">Lyase</keyword>
<comment type="cofactor">
    <cofactor evidence="2 9">
        <name>Mg(2+)</name>
        <dbReference type="ChEBI" id="CHEBI:18420"/>
    </cofactor>
</comment>
<comment type="subunit">
    <text evidence="3">Homohexamer.</text>
</comment>
<dbReference type="Gene3D" id="3.50.30.40">
    <property type="entry name" value="Ribonuclease E inhibitor RraA/RraA-like"/>
    <property type="match status" value="1"/>
</dbReference>
<protein>
    <recommendedName>
        <fullName evidence="4">4-hydroxy-4-methyl-2-oxoglutarate aldolase</fullName>
        <ecNumber evidence="4">4.1.3.17</ecNumber>
    </recommendedName>
</protein>
<feature type="binding site" evidence="9">
    <location>
        <begin position="94"/>
        <end position="97"/>
    </location>
    <ligand>
        <name>substrate</name>
    </ligand>
</feature>
<dbReference type="GO" id="GO:0072329">
    <property type="term" value="P:monocarboxylic acid catabolic process"/>
    <property type="evidence" value="ECO:0007669"/>
    <property type="project" value="UniProtKB-ARBA"/>
</dbReference>
<comment type="catalytic activity">
    <reaction evidence="1">
        <text>4-hydroxy-4-methyl-2-oxoglutarate = 2 pyruvate</text>
        <dbReference type="Rhea" id="RHEA:22748"/>
        <dbReference type="ChEBI" id="CHEBI:15361"/>
        <dbReference type="ChEBI" id="CHEBI:58276"/>
        <dbReference type="EC" id="4.1.3.17"/>
    </reaction>
</comment>
<evidence type="ECO:0000313" key="10">
    <source>
        <dbReference type="EMBL" id="QPF90729.1"/>
    </source>
</evidence>
<evidence type="ECO:0000256" key="4">
    <source>
        <dbReference type="ARBA" id="ARBA00012213"/>
    </source>
</evidence>
<dbReference type="InterPro" id="IPR005493">
    <property type="entry name" value="RraA/RraA-like"/>
</dbReference>
<keyword evidence="6 9" id="KW-0460">Magnesium</keyword>
<dbReference type="Pfam" id="PF03737">
    <property type="entry name" value="RraA-like"/>
    <property type="match status" value="1"/>
</dbReference>
<dbReference type="PANTHER" id="PTHR33254:SF16">
    <property type="entry name" value="BLR3842 PROTEIN"/>
    <property type="match status" value="1"/>
</dbReference>
<dbReference type="SUPFAM" id="SSF89562">
    <property type="entry name" value="RraA-like"/>
    <property type="match status" value="1"/>
</dbReference>